<protein>
    <recommendedName>
        <fullName evidence="8">Acyl-CoA-binding protein</fullName>
    </recommendedName>
</protein>
<dbReference type="InterPro" id="IPR035984">
    <property type="entry name" value="Acyl-CoA-binding_sf"/>
</dbReference>
<dbReference type="PANTHER" id="PTHR48026">
    <property type="entry name" value="HOMOLOGOUS TO DROSOPHILA SQD (SQUID) PROTEIN"/>
    <property type="match status" value="1"/>
</dbReference>
<comment type="caution">
    <text evidence="6">The sequence shown here is derived from an EMBL/GenBank/DDBJ whole genome shotgun (WGS) entry which is preliminary data.</text>
</comment>
<dbReference type="InterPro" id="IPR022408">
    <property type="entry name" value="Acyl-CoA-binding_prot_CS"/>
</dbReference>
<dbReference type="InterPro" id="IPR000504">
    <property type="entry name" value="RRM_dom"/>
</dbReference>
<organism evidence="6 7">
    <name type="scientific">Eschrichtius robustus</name>
    <name type="common">California gray whale</name>
    <name type="synonym">Eschrichtius gibbosus</name>
    <dbReference type="NCBI Taxonomy" id="9764"/>
    <lineage>
        <taxon>Eukaryota</taxon>
        <taxon>Metazoa</taxon>
        <taxon>Chordata</taxon>
        <taxon>Craniata</taxon>
        <taxon>Vertebrata</taxon>
        <taxon>Euteleostomi</taxon>
        <taxon>Mammalia</taxon>
        <taxon>Eutheria</taxon>
        <taxon>Laurasiatheria</taxon>
        <taxon>Artiodactyla</taxon>
        <taxon>Whippomorpha</taxon>
        <taxon>Cetacea</taxon>
        <taxon>Mysticeti</taxon>
        <taxon>Eschrichtiidae</taxon>
        <taxon>Eschrichtius</taxon>
    </lineage>
</organism>
<evidence type="ECO:0000256" key="3">
    <source>
        <dbReference type="PROSITE-ProRule" id="PRU00176"/>
    </source>
</evidence>
<dbReference type="CDD" id="cd00435">
    <property type="entry name" value="ACBP"/>
    <property type="match status" value="1"/>
</dbReference>
<evidence type="ECO:0000259" key="5">
    <source>
        <dbReference type="PROSITE" id="PS51228"/>
    </source>
</evidence>
<evidence type="ECO:0000259" key="4">
    <source>
        <dbReference type="PROSITE" id="PS50102"/>
    </source>
</evidence>
<dbReference type="GO" id="GO:0043047">
    <property type="term" value="F:single-stranded telomeric DNA binding"/>
    <property type="evidence" value="ECO:0007669"/>
    <property type="project" value="TreeGrafter"/>
</dbReference>
<proteinExistence type="predicted"/>
<dbReference type="PROSITE" id="PS00880">
    <property type="entry name" value="ACB_1"/>
    <property type="match status" value="1"/>
</dbReference>
<accession>A0AB34HJD7</accession>
<dbReference type="InterPro" id="IPR000582">
    <property type="entry name" value="Acyl-CoA-binding_protein"/>
</dbReference>
<feature type="domain" description="ACB" evidence="5">
    <location>
        <begin position="240"/>
        <end position="325"/>
    </location>
</feature>
<evidence type="ECO:0000313" key="7">
    <source>
        <dbReference type="Proteomes" id="UP001159641"/>
    </source>
</evidence>
<gene>
    <name evidence="6" type="ORF">J1605_020910</name>
</gene>
<dbReference type="Pfam" id="PF00887">
    <property type="entry name" value="ACBP"/>
    <property type="match status" value="1"/>
</dbReference>
<dbReference type="SUPFAM" id="SSF54928">
    <property type="entry name" value="RNA-binding domain, RBD"/>
    <property type="match status" value="1"/>
</dbReference>
<dbReference type="GO" id="GO:0000398">
    <property type="term" value="P:mRNA splicing, via spliceosome"/>
    <property type="evidence" value="ECO:0007669"/>
    <property type="project" value="TreeGrafter"/>
</dbReference>
<dbReference type="PROSITE" id="PS51228">
    <property type="entry name" value="ACB_2"/>
    <property type="match status" value="1"/>
</dbReference>
<dbReference type="Gene3D" id="3.30.70.330">
    <property type="match status" value="1"/>
</dbReference>
<dbReference type="GO" id="GO:0071013">
    <property type="term" value="C:catalytic step 2 spliceosome"/>
    <property type="evidence" value="ECO:0007669"/>
    <property type="project" value="TreeGrafter"/>
</dbReference>
<dbReference type="PANTHER" id="PTHR48026:SF13">
    <property type="entry name" value="HETEROGENEOUS NUCLEAR RIBONUCLEOPROTEINS A2_B1"/>
    <property type="match status" value="1"/>
</dbReference>
<dbReference type="SMART" id="SM00360">
    <property type="entry name" value="RRM"/>
    <property type="match status" value="1"/>
</dbReference>
<dbReference type="FunFam" id="1.20.80.10:FF:000010">
    <property type="entry name" value="Acyl-CoA-binding domain-containing protein 5"/>
    <property type="match status" value="1"/>
</dbReference>
<keyword evidence="1 3" id="KW-0694">RNA-binding</keyword>
<keyword evidence="7" id="KW-1185">Reference proteome</keyword>
<evidence type="ECO:0000256" key="2">
    <source>
        <dbReference type="ARBA" id="ARBA00023121"/>
    </source>
</evidence>
<dbReference type="InterPro" id="IPR014352">
    <property type="entry name" value="FERM/acyl-CoA-bd_prot_sf"/>
</dbReference>
<dbReference type="AlphaFoldDB" id="A0AB34HJD7"/>
<evidence type="ECO:0000313" key="6">
    <source>
        <dbReference type="EMBL" id="KAJ8791030.1"/>
    </source>
</evidence>
<name>A0AB34HJD7_ESCRO</name>
<keyword evidence="2" id="KW-0446">Lipid-binding</keyword>
<reference evidence="6 7" key="1">
    <citation type="submission" date="2022-11" db="EMBL/GenBank/DDBJ databases">
        <title>Whole genome sequence of Eschrichtius robustus ER-17-0199.</title>
        <authorList>
            <person name="Bruniche-Olsen A."/>
            <person name="Black A.N."/>
            <person name="Fields C.J."/>
            <person name="Walden K."/>
            <person name="Dewoody J.A."/>
        </authorList>
    </citation>
    <scope>NUCLEOTIDE SEQUENCE [LARGE SCALE GENOMIC DNA]</scope>
    <source>
        <strain evidence="6">ER-17-0199</strain>
        <tissue evidence="6">Blubber</tissue>
    </source>
</reference>
<evidence type="ECO:0008006" key="8">
    <source>
        <dbReference type="Google" id="ProtNLM"/>
    </source>
</evidence>
<dbReference type="GO" id="GO:0051028">
    <property type="term" value="P:mRNA transport"/>
    <property type="evidence" value="ECO:0007669"/>
    <property type="project" value="TreeGrafter"/>
</dbReference>
<dbReference type="Pfam" id="PF00076">
    <property type="entry name" value="RRM_1"/>
    <property type="match status" value="1"/>
</dbReference>
<dbReference type="Proteomes" id="UP001159641">
    <property type="component" value="Unassembled WGS sequence"/>
</dbReference>
<sequence length="325" mass="36170">MGKRLRPNVQSREDSGQRGAFLTVKKLFVGGIEEDPEAHHLRGYFEKYGKIDAIEIITDRESGKKRGFGFVTFNDHDPVDKLVLQKYHSINGHHAEVRKALSRPKMQEIHSSRGGRGGNVGFGDSPGGVEEDLEVTILEVALVMEEEEDMVVEDLDLATRVEAPGVGVASMEEESAMKSGNFGCRNKDYTVEESMVQEAVEEVGIMEGPSDTELLFAVGKRESPEAAEHLQNHCNAAGMSQAEFEKAAEEVKHLKSKPADDEMLFIYSPYKQATVGDINTEWPGMLDLKGKAKWDAWNELKGTSREDAMKAYVDKVEELKKKYGM</sequence>
<dbReference type="GO" id="GO:0003730">
    <property type="term" value="F:mRNA 3'-UTR binding"/>
    <property type="evidence" value="ECO:0007669"/>
    <property type="project" value="TreeGrafter"/>
</dbReference>
<dbReference type="PROSITE" id="PS50102">
    <property type="entry name" value="RRM"/>
    <property type="match status" value="1"/>
</dbReference>
<dbReference type="PRINTS" id="PR00689">
    <property type="entry name" value="ACOABINDINGP"/>
</dbReference>
<dbReference type="InterPro" id="IPR035979">
    <property type="entry name" value="RBD_domain_sf"/>
</dbReference>
<dbReference type="Gene3D" id="1.20.80.10">
    <property type="match status" value="1"/>
</dbReference>
<dbReference type="InterPro" id="IPR012677">
    <property type="entry name" value="Nucleotide-bd_a/b_plait_sf"/>
</dbReference>
<dbReference type="GO" id="GO:0000062">
    <property type="term" value="F:fatty-acyl-CoA binding"/>
    <property type="evidence" value="ECO:0007669"/>
    <property type="project" value="InterPro"/>
</dbReference>
<dbReference type="SUPFAM" id="SSF47027">
    <property type="entry name" value="Acyl-CoA binding protein"/>
    <property type="match status" value="1"/>
</dbReference>
<dbReference type="EMBL" id="JAIQCJ010001321">
    <property type="protein sequence ID" value="KAJ8791030.1"/>
    <property type="molecule type" value="Genomic_DNA"/>
</dbReference>
<dbReference type="FunFam" id="3.30.70.330:FF:000108">
    <property type="entry name" value="Heterogeneous nuclear ribonucleoproteins A2/B1"/>
    <property type="match status" value="1"/>
</dbReference>
<evidence type="ECO:0000256" key="1">
    <source>
        <dbReference type="ARBA" id="ARBA00022884"/>
    </source>
</evidence>
<feature type="domain" description="RRM" evidence="4">
    <location>
        <begin position="25"/>
        <end position="104"/>
    </location>
</feature>